<dbReference type="STRING" id="331648.BST97_04845"/>
<proteinExistence type="predicted"/>
<dbReference type="AlphaFoldDB" id="A0A1W6MIE7"/>
<dbReference type="EMBL" id="CP019344">
    <property type="protein sequence ID" value="ARN77362.1"/>
    <property type="molecule type" value="Genomic_DNA"/>
</dbReference>
<protein>
    <recommendedName>
        <fullName evidence="3">WG repeat-containing protein</fullName>
    </recommendedName>
</protein>
<dbReference type="RefSeq" id="WP_085766171.1">
    <property type="nucleotide sequence ID" value="NZ_CP019344.1"/>
</dbReference>
<dbReference type="OrthoDB" id="1423389at2"/>
<reference evidence="1 2" key="1">
    <citation type="submission" date="2016-11" db="EMBL/GenBank/DDBJ databases">
        <title>Trade-off between light-utilization and light-protection in marine flavobacteria.</title>
        <authorList>
            <person name="Kumagai Y."/>
        </authorList>
    </citation>
    <scope>NUCLEOTIDE SEQUENCE [LARGE SCALE GENOMIC DNA]</scope>
    <source>
        <strain evidence="1 2">JCM 13191</strain>
    </source>
</reference>
<organism evidence="1 2">
    <name type="scientific">Nonlabens spongiae</name>
    <dbReference type="NCBI Taxonomy" id="331648"/>
    <lineage>
        <taxon>Bacteria</taxon>
        <taxon>Pseudomonadati</taxon>
        <taxon>Bacteroidota</taxon>
        <taxon>Flavobacteriia</taxon>
        <taxon>Flavobacteriales</taxon>
        <taxon>Flavobacteriaceae</taxon>
        <taxon>Nonlabens</taxon>
    </lineage>
</organism>
<evidence type="ECO:0008006" key="3">
    <source>
        <dbReference type="Google" id="ProtNLM"/>
    </source>
</evidence>
<evidence type="ECO:0000313" key="1">
    <source>
        <dbReference type="EMBL" id="ARN77362.1"/>
    </source>
</evidence>
<sequence>MTRDIKLFLLVVIFLNILNAQRYYDQQTGEEYEITQQTDQKIIHAFLKENKAKAIEFNPDRNSNYPLRIKNRRGNWVLYDSRQESFIFKEEGKRYSFEFPDSHLSINDLAIAHRKKKKYLVNLMEEEIFDKISFDQFKPIVAMDTLHRYNEQDELEPMISSHITSIAIQSNEKWGLVELSGEVYLSRNYLYDFPEDIPAATGFQGFQLEMMENLRKDRNLDQLVELDDNGYHFKGRKRKSKLWGVYSGEGVARNDIPAEYEKIVYHNGSSELYEVWKDGKVGYYNRMHELVFEPEFEDLVLFNLDYTYGCALKKDGKWQLYYVDAPKKMVEGQAETLEGLRELWLNR</sequence>
<keyword evidence="2" id="KW-1185">Reference proteome</keyword>
<gene>
    <name evidence="1" type="ORF">BST97_04845</name>
</gene>
<accession>A0A1W6MIE7</accession>
<name>A0A1W6MIE7_9FLAO</name>
<evidence type="ECO:0000313" key="2">
    <source>
        <dbReference type="Proteomes" id="UP000193431"/>
    </source>
</evidence>
<dbReference type="Proteomes" id="UP000193431">
    <property type="component" value="Chromosome"/>
</dbReference>